<dbReference type="PRINTS" id="PR00413">
    <property type="entry name" value="HADHALOGNASE"/>
</dbReference>
<dbReference type="SFLD" id="SFLDG01129">
    <property type="entry name" value="C1.5:_HAD__Beta-PGM__Phosphata"/>
    <property type="match status" value="1"/>
</dbReference>
<dbReference type="InterPro" id="IPR006328">
    <property type="entry name" value="2-HAD"/>
</dbReference>
<dbReference type="SUPFAM" id="SSF56784">
    <property type="entry name" value="HAD-like"/>
    <property type="match status" value="1"/>
</dbReference>
<dbReference type="InterPro" id="IPR006439">
    <property type="entry name" value="HAD-SF_hydro_IA"/>
</dbReference>
<keyword evidence="2" id="KW-0378">Hydrolase</keyword>
<accession>A0ABQ1LB28</accession>
<dbReference type="Gene3D" id="1.10.150.240">
    <property type="entry name" value="Putative phosphatase, domain 2"/>
    <property type="match status" value="1"/>
</dbReference>
<evidence type="ECO:0000256" key="1">
    <source>
        <dbReference type="ARBA" id="ARBA00008106"/>
    </source>
</evidence>
<dbReference type="Gene3D" id="3.40.50.1000">
    <property type="entry name" value="HAD superfamily/HAD-like"/>
    <property type="match status" value="1"/>
</dbReference>
<dbReference type="PANTHER" id="PTHR43316">
    <property type="entry name" value="HYDROLASE, HALOACID DELAHOGENASE-RELATED"/>
    <property type="match status" value="1"/>
</dbReference>
<gene>
    <name evidence="3" type="primary">chd1</name>
    <name evidence="3" type="ORF">GCM10011506_03410</name>
</gene>
<dbReference type="EMBL" id="BMEC01000001">
    <property type="protein sequence ID" value="GGC21497.1"/>
    <property type="molecule type" value="Genomic_DNA"/>
</dbReference>
<dbReference type="InterPro" id="IPR023198">
    <property type="entry name" value="PGP-like_dom2"/>
</dbReference>
<dbReference type="PANTHER" id="PTHR43316:SF3">
    <property type="entry name" value="HALOACID DEHALOGENASE, TYPE II (AFU_ORTHOLOGUE AFUA_2G07750)-RELATED"/>
    <property type="match status" value="1"/>
</dbReference>
<comment type="similarity">
    <text evidence="1">Belongs to the HAD-like hydrolase superfamily. S-2-haloalkanoic acid dehalogenase family.</text>
</comment>
<evidence type="ECO:0000256" key="2">
    <source>
        <dbReference type="ARBA" id="ARBA00022801"/>
    </source>
</evidence>
<keyword evidence="4" id="KW-1185">Reference proteome</keyword>
<proteinExistence type="inferred from homology"/>
<dbReference type="SFLD" id="SFLDS00003">
    <property type="entry name" value="Haloacid_Dehalogenase"/>
    <property type="match status" value="1"/>
</dbReference>
<reference evidence="4" key="1">
    <citation type="journal article" date="2019" name="Int. J. Syst. Evol. Microbiol.">
        <title>The Global Catalogue of Microorganisms (GCM) 10K type strain sequencing project: providing services to taxonomists for standard genome sequencing and annotation.</title>
        <authorList>
            <consortium name="The Broad Institute Genomics Platform"/>
            <consortium name="The Broad Institute Genome Sequencing Center for Infectious Disease"/>
            <person name="Wu L."/>
            <person name="Ma J."/>
        </authorList>
    </citation>
    <scope>NUCLEOTIDE SEQUENCE [LARGE SCALE GENOMIC DNA]</scope>
    <source>
        <strain evidence="4">CGMCC 1.10832</strain>
    </source>
</reference>
<name>A0ABQ1LB28_9BACT</name>
<dbReference type="CDD" id="cd02588">
    <property type="entry name" value="HAD_L2-DEX"/>
    <property type="match status" value="1"/>
</dbReference>
<dbReference type="InterPro" id="IPR051540">
    <property type="entry name" value="S-2-haloacid_dehalogenase"/>
</dbReference>
<dbReference type="NCBIfam" id="TIGR01428">
    <property type="entry name" value="HAD_type_II"/>
    <property type="match status" value="1"/>
</dbReference>
<evidence type="ECO:0000313" key="4">
    <source>
        <dbReference type="Proteomes" id="UP000636010"/>
    </source>
</evidence>
<comment type="caution">
    <text evidence="3">The sequence shown here is derived from an EMBL/GenBank/DDBJ whole genome shotgun (WGS) entry which is preliminary data.</text>
</comment>
<dbReference type="RefSeq" id="WP_188460079.1">
    <property type="nucleotide sequence ID" value="NZ_BAABHU010000001.1"/>
</dbReference>
<evidence type="ECO:0000313" key="3">
    <source>
        <dbReference type="EMBL" id="GGC21497.1"/>
    </source>
</evidence>
<dbReference type="Pfam" id="PF00702">
    <property type="entry name" value="Hydrolase"/>
    <property type="match status" value="1"/>
</dbReference>
<dbReference type="Proteomes" id="UP000636010">
    <property type="component" value="Unassembled WGS sequence"/>
</dbReference>
<dbReference type="InterPro" id="IPR036412">
    <property type="entry name" value="HAD-like_sf"/>
</dbReference>
<sequence>MEAFSKPELLIFDVNETLLDMSNVKEEINTVLQNEYAFNIWFPQLLNYAMVDTITNRYHHFGEIAEATLKMTAYSLNKKINQEELSSILKTMACLTPHPEVEEAVKKLKEAGFTLVALTNGALKVAKQQMEFAGLECYFDKVFSVEEVKAFKPSYKAYNYVLDTMKVKAKNAMLVAAHGWDIAGAKSAGLQTAFIARKGKSTYPLADDPEIKVNDLTGFADFIIN</sequence>
<dbReference type="InterPro" id="IPR023214">
    <property type="entry name" value="HAD_sf"/>
</dbReference>
<dbReference type="NCBIfam" id="TIGR01493">
    <property type="entry name" value="HAD-SF-IA-v2"/>
    <property type="match status" value="1"/>
</dbReference>
<organism evidence="3 4">
    <name type="scientific">Marivirga lumbricoides</name>
    <dbReference type="NCBI Taxonomy" id="1046115"/>
    <lineage>
        <taxon>Bacteria</taxon>
        <taxon>Pseudomonadati</taxon>
        <taxon>Bacteroidota</taxon>
        <taxon>Cytophagia</taxon>
        <taxon>Cytophagales</taxon>
        <taxon>Marivirgaceae</taxon>
        <taxon>Marivirga</taxon>
    </lineage>
</organism>
<protein>
    <submittedName>
        <fullName evidence="3">Haloacid dehalogenase</fullName>
    </submittedName>
</protein>